<dbReference type="EMBL" id="LR796154">
    <property type="protein sequence ID" value="CAB4121872.1"/>
    <property type="molecule type" value="Genomic_DNA"/>
</dbReference>
<reference evidence="3" key="1">
    <citation type="submission" date="2020-04" db="EMBL/GenBank/DDBJ databases">
        <authorList>
            <person name="Chiriac C."/>
            <person name="Salcher M."/>
            <person name="Ghai R."/>
            <person name="Kavagutti S V."/>
        </authorList>
    </citation>
    <scope>NUCLEOTIDE SEQUENCE</scope>
</reference>
<feature type="transmembrane region" description="Helical" evidence="2">
    <location>
        <begin position="69"/>
        <end position="85"/>
    </location>
</feature>
<keyword evidence="2" id="KW-1133">Transmembrane helix</keyword>
<protein>
    <submittedName>
        <fullName evidence="3">Uncharacterized protein</fullName>
    </submittedName>
</protein>
<evidence type="ECO:0000256" key="2">
    <source>
        <dbReference type="SAM" id="Phobius"/>
    </source>
</evidence>
<feature type="coiled-coil region" evidence="1">
    <location>
        <begin position="1"/>
        <end position="45"/>
    </location>
</feature>
<gene>
    <name evidence="3" type="ORF">UFOVP17_20</name>
</gene>
<accession>A0A6J5KL78</accession>
<keyword evidence="2" id="KW-0472">Membrane</keyword>
<keyword evidence="1" id="KW-0175">Coiled coil</keyword>
<proteinExistence type="predicted"/>
<name>A0A6J5KL78_9CAUD</name>
<organism evidence="3">
    <name type="scientific">uncultured Caudovirales phage</name>
    <dbReference type="NCBI Taxonomy" id="2100421"/>
    <lineage>
        <taxon>Viruses</taxon>
        <taxon>Duplodnaviria</taxon>
        <taxon>Heunggongvirae</taxon>
        <taxon>Uroviricota</taxon>
        <taxon>Caudoviricetes</taxon>
        <taxon>Peduoviridae</taxon>
        <taxon>Maltschvirus</taxon>
        <taxon>Maltschvirus maltsch</taxon>
    </lineage>
</organism>
<evidence type="ECO:0000313" key="3">
    <source>
        <dbReference type="EMBL" id="CAB4121872.1"/>
    </source>
</evidence>
<sequence length="86" mass="9975">MDDQTTRLNRIEEKLDKVGEAIISLARMEERMITLFRRMDTYDQQQATLENRVTSIEVKHAGGAWIERFVWIFIGAVVTGTIYLGK</sequence>
<evidence type="ECO:0000256" key="1">
    <source>
        <dbReference type="SAM" id="Coils"/>
    </source>
</evidence>
<keyword evidence="2" id="KW-0812">Transmembrane</keyword>